<dbReference type="AlphaFoldDB" id="A0AAX3E5S9"/>
<evidence type="ECO:0008006" key="3">
    <source>
        <dbReference type="Google" id="ProtNLM"/>
    </source>
</evidence>
<dbReference type="EMBL" id="CP076676">
    <property type="protein sequence ID" value="UYO41901.1"/>
    <property type="molecule type" value="Genomic_DNA"/>
</dbReference>
<proteinExistence type="predicted"/>
<dbReference type="InterPro" id="IPR031723">
    <property type="entry name" value="DMSP_lyase"/>
</dbReference>
<dbReference type="InterPro" id="IPR011051">
    <property type="entry name" value="RmlC_Cupin_sf"/>
</dbReference>
<dbReference type="RefSeq" id="WP_264076534.1">
    <property type="nucleotide sequence ID" value="NZ_CP076676.1"/>
</dbReference>
<protein>
    <recommendedName>
        <fullName evidence="3">Transcriptional regulator</fullName>
    </recommendedName>
</protein>
<dbReference type="Pfam" id="PF16867">
    <property type="entry name" value="DMSP_lyase"/>
    <property type="match status" value="1"/>
</dbReference>
<reference evidence="1" key="1">
    <citation type="journal article" date="2022" name="Biol. Control">
        <title>In silico genomic analysis of Rhodopseudomonas palustris strains revealed potential biocontrol agents and crop yield enhancers.</title>
        <authorList>
            <person name="Surachat K."/>
            <person name="Kantachote D."/>
            <person name="Deachamag P."/>
            <person name="Wonglapsuwan M."/>
        </authorList>
    </citation>
    <scope>NUCLEOTIDE SEQUENCE</scope>
    <source>
        <strain evidence="1">TLS06</strain>
    </source>
</reference>
<accession>A0AAX3E5S9</accession>
<organism evidence="1 2">
    <name type="scientific">Rhodopseudomonas palustris</name>
    <dbReference type="NCBI Taxonomy" id="1076"/>
    <lineage>
        <taxon>Bacteria</taxon>
        <taxon>Pseudomonadati</taxon>
        <taxon>Pseudomonadota</taxon>
        <taxon>Alphaproteobacteria</taxon>
        <taxon>Hyphomicrobiales</taxon>
        <taxon>Nitrobacteraceae</taxon>
        <taxon>Rhodopseudomonas</taxon>
    </lineage>
</organism>
<dbReference type="SUPFAM" id="SSF51182">
    <property type="entry name" value="RmlC-like cupins"/>
    <property type="match status" value="1"/>
</dbReference>
<sequence>MTASDQAGQLRSLVAALRRSFADPNGADDAARVEIRRVEALLAAAPLEAAALQPTHHPLTRHLPAVLDLAEATAPEVAAALRPIAQQLPWRYGYTPRDDAPGLEGAMGWAELIGPLAPIISREVCFGLTLIGPRTYYPPHRHPAVELYRIVVGHPHWTVTTDTALRRPGDAILHASDVVHAMRADDEPLLAIYSWTGDVDTPSRWV</sequence>
<name>A0AAX3E5S9_RHOPL</name>
<gene>
    <name evidence="1" type="ORF">KQX62_11650</name>
</gene>
<dbReference type="Proteomes" id="UP001163166">
    <property type="component" value="Chromosome"/>
</dbReference>
<evidence type="ECO:0000313" key="1">
    <source>
        <dbReference type="EMBL" id="UYO41901.1"/>
    </source>
</evidence>
<dbReference type="GO" id="GO:0047869">
    <property type="term" value="F:dimethylpropiothetin dethiomethylase activity"/>
    <property type="evidence" value="ECO:0007669"/>
    <property type="project" value="InterPro"/>
</dbReference>
<dbReference type="InterPro" id="IPR014710">
    <property type="entry name" value="RmlC-like_jellyroll"/>
</dbReference>
<dbReference type="Gene3D" id="2.60.120.10">
    <property type="entry name" value="Jelly Rolls"/>
    <property type="match status" value="1"/>
</dbReference>
<evidence type="ECO:0000313" key="2">
    <source>
        <dbReference type="Proteomes" id="UP001163166"/>
    </source>
</evidence>